<organism evidence="3 4">
    <name type="scientific">Dunaliella salina</name>
    <name type="common">Green alga</name>
    <name type="synonym">Protococcus salinus</name>
    <dbReference type="NCBI Taxonomy" id="3046"/>
    <lineage>
        <taxon>Eukaryota</taxon>
        <taxon>Viridiplantae</taxon>
        <taxon>Chlorophyta</taxon>
        <taxon>core chlorophytes</taxon>
        <taxon>Chlorophyceae</taxon>
        <taxon>CS clade</taxon>
        <taxon>Chlamydomonadales</taxon>
        <taxon>Dunaliellaceae</taxon>
        <taxon>Dunaliella</taxon>
    </lineage>
</organism>
<comment type="caution">
    <text evidence="3">The sequence shown here is derived from an EMBL/GenBank/DDBJ whole genome shotgun (WGS) entry which is preliminary data.</text>
</comment>
<dbReference type="Proteomes" id="UP000815325">
    <property type="component" value="Unassembled WGS sequence"/>
</dbReference>
<sequence length="350" mass="38193">MAQGSSAEKGLAMQQGLNSSTLVVRMVLEVTRAKPDCQHMAQYVIGRCEECPSCLPWASECLRSQPERGLMLLYCKLQVEEHNTQKMAALAAAKEAAARLASLEAELKKLKEGSVAQAAAVVAAEAAAAQLASTQTEVERLEEQNAAQAVALQAAEAAAAQIRQACLQERDDVVKQTQRRFEEQVNQIKAEASNSGAQALAAARQRGAQLERELAAEQQRGAQLGRELAAEQQRGARLKRELAHIKDERAEERSAANHKALPAAQQDTISQVVNTMQDLAWKLQGGGESTRTAQFRKRHREDDKALRARQKEASATEDKLPVPTKFGCRNEGDAKTKPRSGQQLNKKIQS</sequence>
<feature type="coiled-coil region" evidence="1">
    <location>
        <begin position="86"/>
        <end position="158"/>
    </location>
</feature>
<feature type="compositionally biased region" description="Polar residues" evidence="2">
    <location>
        <begin position="339"/>
        <end position="350"/>
    </location>
</feature>
<keyword evidence="1" id="KW-0175">Coiled coil</keyword>
<evidence type="ECO:0000313" key="3">
    <source>
        <dbReference type="EMBL" id="KAF5827218.1"/>
    </source>
</evidence>
<reference evidence="3" key="1">
    <citation type="submission" date="2017-08" db="EMBL/GenBank/DDBJ databases">
        <authorList>
            <person name="Polle J.E."/>
            <person name="Barry K."/>
            <person name="Cushman J."/>
            <person name="Schmutz J."/>
            <person name="Tran D."/>
            <person name="Hathwaick L.T."/>
            <person name="Yim W.C."/>
            <person name="Jenkins J."/>
            <person name="Mckie-Krisberg Z.M."/>
            <person name="Prochnik S."/>
            <person name="Lindquist E."/>
            <person name="Dockter R.B."/>
            <person name="Adam C."/>
            <person name="Molina H."/>
            <person name="Bunkerborg J."/>
            <person name="Jin E."/>
            <person name="Buchheim M."/>
            <person name="Magnuson J."/>
        </authorList>
    </citation>
    <scope>NUCLEOTIDE SEQUENCE</scope>
    <source>
        <strain evidence="3">CCAP 19/18</strain>
    </source>
</reference>
<feature type="region of interest" description="Disordered" evidence="2">
    <location>
        <begin position="284"/>
        <end position="350"/>
    </location>
</feature>
<gene>
    <name evidence="3" type="ORF">DUNSADRAFT_1120</name>
</gene>
<protein>
    <submittedName>
        <fullName evidence="3">Uncharacterized protein</fullName>
    </submittedName>
</protein>
<evidence type="ECO:0000256" key="1">
    <source>
        <dbReference type="SAM" id="Coils"/>
    </source>
</evidence>
<proteinExistence type="predicted"/>
<evidence type="ECO:0000313" key="4">
    <source>
        <dbReference type="Proteomes" id="UP000815325"/>
    </source>
</evidence>
<keyword evidence="4" id="KW-1185">Reference proteome</keyword>
<dbReference type="EMBL" id="MU070556">
    <property type="protein sequence ID" value="KAF5827218.1"/>
    <property type="molecule type" value="Genomic_DNA"/>
</dbReference>
<accession>A0ABQ7FXZ9</accession>
<evidence type="ECO:0000256" key="2">
    <source>
        <dbReference type="SAM" id="MobiDB-lite"/>
    </source>
</evidence>
<feature type="compositionally biased region" description="Basic and acidic residues" evidence="2">
    <location>
        <begin position="300"/>
        <end position="320"/>
    </location>
</feature>
<name>A0ABQ7FXZ9_DUNSA</name>
<feature type="coiled-coil region" evidence="1">
    <location>
        <begin position="200"/>
        <end position="248"/>
    </location>
</feature>